<evidence type="ECO:0000256" key="10">
    <source>
        <dbReference type="ARBA" id="ARBA00022691"/>
    </source>
</evidence>
<dbReference type="Pfam" id="PF01746">
    <property type="entry name" value="tRNA_m1G_MT"/>
    <property type="match status" value="1"/>
</dbReference>
<dbReference type="InterPro" id="IPR029026">
    <property type="entry name" value="tRNA_m1G_MTases_N"/>
</dbReference>
<evidence type="ECO:0000259" key="18">
    <source>
        <dbReference type="Pfam" id="PF01746"/>
    </source>
</evidence>
<dbReference type="OrthoDB" id="9807416at2"/>
<feature type="domain" description="tRNA methyltransferase TRMD/TRM10-type" evidence="18">
    <location>
        <begin position="1"/>
        <end position="224"/>
    </location>
</feature>
<dbReference type="PIRSF" id="PIRSF000386">
    <property type="entry name" value="tRNA_mtase"/>
    <property type="match status" value="1"/>
</dbReference>
<keyword evidence="7 15" id="KW-0963">Cytoplasm</keyword>
<proteinExistence type="inferred from homology"/>
<comment type="function">
    <text evidence="1 15 17">Specifically methylates guanosine-37 in various tRNAs.</text>
</comment>
<dbReference type="EC" id="2.1.1.228" evidence="5 15"/>
<organism evidence="19 20">
    <name type="scientific">Desulfobulbus oralis</name>
    <dbReference type="NCBI Taxonomy" id="1986146"/>
    <lineage>
        <taxon>Bacteria</taxon>
        <taxon>Pseudomonadati</taxon>
        <taxon>Thermodesulfobacteriota</taxon>
        <taxon>Desulfobulbia</taxon>
        <taxon>Desulfobulbales</taxon>
        <taxon>Desulfobulbaceae</taxon>
        <taxon>Desulfobulbus</taxon>
    </lineage>
</organism>
<dbReference type="InterPro" id="IPR016009">
    <property type="entry name" value="tRNA_MeTrfase_TRMD/TRM10"/>
</dbReference>
<comment type="subunit">
    <text evidence="4 15 17">Homodimer.</text>
</comment>
<accession>A0A2L1GNA2</accession>
<comment type="catalytic activity">
    <reaction evidence="14 15 17">
        <text>guanosine(37) in tRNA + S-adenosyl-L-methionine = N(1)-methylguanosine(37) in tRNA + S-adenosyl-L-homocysteine + H(+)</text>
        <dbReference type="Rhea" id="RHEA:36899"/>
        <dbReference type="Rhea" id="RHEA-COMP:10145"/>
        <dbReference type="Rhea" id="RHEA-COMP:10147"/>
        <dbReference type="ChEBI" id="CHEBI:15378"/>
        <dbReference type="ChEBI" id="CHEBI:57856"/>
        <dbReference type="ChEBI" id="CHEBI:59789"/>
        <dbReference type="ChEBI" id="CHEBI:73542"/>
        <dbReference type="ChEBI" id="CHEBI:74269"/>
        <dbReference type="EC" id="2.1.1.228"/>
    </reaction>
</comment>
<dbReference type="PANTHER" id="PTHR46417:SF1">
    <property type="entry name" value="TRNA (GUANINE-N(1)-)-METHYLTRANSFERASE"/>
    <property type="match status" value="1"/>
</dbReference>
<feature type="binding site" evidence="15 16">
    <location>
        <begin position="133"/>
        <end position="138"/>
    </location>
    <ligand>
        <name>S-adenosyl-L-methionine</name>
        <dbReference type="ChEBI" id="CHEBI:59789"/>
    </ligand>
</feature>
<evidence type="ECO:0000256" key="11">
    <source>
        <dbReference type="ARBA" id="ARBA00022694"/>
    </source>
</evidence>
<evidence type="ECO:0000256" key="2">
    <source>
        <dbReference type="ARBA" id="ARBA00004496"/>
    </source>
</evidence>
<keyword evidence="9 15" id="KW-0808">Transferase</keyword>
<evidence type="ECO:0000256" key="15">
    <source>
        <dbReference type="HAMAP-Rule" id="MF_00605"/>
    </source>
</evidence>
<dbReference type="InterPro" id="IPR029028">
    <property type="entry name" value="Alpha/beta_knot_MTases"/>
</dbReference>
<dbReference type="GO" id="GO:0052906">
    <property type="term" value="F:tRNA (guanine(37)-N1)-methyltransferase activity"/>
    <property type="evidence" value="ECO:0007669"/>
    <property type="project" value="UniProtKB-UniRule"/>
</dbReference>
<feature type="binding site" evidence="15 16">
    <location>
        <position position="113"/>
    </location>
    <ligand>
        <name>S-adenosyl-L-methionine</name>
        <dbReference type="ChEBI" id="CHEBI:59789"/>
    </ligand>
</feature>
<evidence type="ECO:0000313" key="20">
    <source>
        <dbReference type="Proteomes" id="UP000239867"/>
    </source>
</evidence>
<comment type="similarity">
    <text evidence="3 15 17">Belongs to the RNA methyltransferase TrmD family.</text>
</comment>
<dbReference type="NCBIfam" id="TIGR00088">
    <property type="entry name" value="trmD"/>
    <property type="match status" value="1"/>
</dbReference>
<dbReference type="AlphaFoldDB" id="A0A2L1GNA2"/>
<evidence type="ECO:0000256" key="8">
    <source>
        <dbReference type="ARBA" id="ARBA00022603"/>
    </source>
</evidence>
<dbReference type="PANTHER" id="PTHR46417">
    <property type="entry name" value="TRNA (GUANINE-N(1)-)-METHYLTRANSFERASE"/>
    <property type="match status" value="1"/>
</dbReference>
<evidence type="ECO:0000256" key="4">
    <source>
        <dbReference type="ARBA" id="ARBA00011738"/>
    </source>
</evidence>
<dbReference type="KEGG" id="deo:CAY53_06040"/>
<keyword evidence="10 15" id="KW-0949">S-adenosyl-L-methionine</keyword>
<gene>
    <name evidence="15" type="primary">trmD</name>
    <name evidence="19" type="ORF">CAY53_06040</name>
</gene>
<name>A0A2L1GNA2_9BACT</name>
<dbReference type="RefSeq" id="WP_104936373.1">
    <property type="nucleotide sequence ID" value="NZ_CP021255.1"/>
</dbReference>
<evidence type="ECO:0000256" key="3">
    <source>
        <dbReference type="ARBA" id="ARBA00007630"/>
    </source>
</evidence>
<comment type="subcellular location">
    <subcellularLocation>
        <location evidence="2 15 17">Cytoplasm</location>
    </subcellularLocation>
</comment>
<dbReference type="NCBIfam" id="NF000648">
    <property type="entry name" value="PRK00026.1"/>
    <property type="match status" value="1"/>
</dbReference>
<dbReference type="EMBL" id="CP021255">
    <property type="protein sequence ID" value="AVD71097.1"/>
    <property type="molecule type" value="Genomic_DNA"/>
</dbReference>
<dbReference type="InterPro" id="IPR002649">
    <property type="entry name" value="tRNA_m1G_MeTrfase_TrmD"/>
</dbReference>
<evidence type="ECO:0000256" key="7">
    <source>
        <dbReference type="ARBA" id="ARBA00022490"/>
    </source>
</evidence>
<dbReference type="CDD" id="cd18080">
    <property type="entry name" value="TrmD-like"/>
    <property type="match status" value="1"/>
</dbReference>
<evidence type="ECO:0000256" key="12">
    <source>
        <dbReference type="ARBA" id="ARBA00029736"/>
    </source>
</evidence>
<sequence length="255" mass="27807">MRIDLLSIFPDFFTTPLNEGIVRRAILAGILDIGIHNIREHATGPHRTTDDRPYGGGEGMVMKAEPLAACLAAVPRVGERRRVILMSPRGLPFSQGRAQDYATNCDQLILLCGRYEGVDERFTARFVDEACSIGDYVLSGGELAALVVVDAVCRLLPGALGCADSAEKDSFSRSLLKHHQYTRPPLFAGMTVPGVLLSGDHAAVERHRFLESVRLTLERRPDLLAGLSLSQAERKLLHREGLLAAVEAAQRGRTA</sequence>
<dbReference type="InterPro" id="IPR023148">
    <property type="entry name" value="tRNA_m1G_MeTrfase_C_sf"/>
</dbReference>
<evidence type="ECO:0000256" key="17">
    <source>
        <dbReference type="RuleBase" id="RU003464"/>
    </source>
</evidence>
<keyword evidence="8 15" id="KW-0489">Methyltransferase</keyword>
<evidence type="ECO:0000256" key="1">
    <source>
        <dbReference type="ARBA" id="ARBA00002634"/>
    </source>
</evidence>
<evidence type="ECO:0000256" key="16">
    <source>
        <dbReference type="PIRSR" id="PIRSR000386-1"/>
    </source>
</evidence>
<keyword evidence="11 15" id="KW-0819">tRNA processing</keyword>
<evidence type="ECO:0000256" key="9">
    <source>
        <dbReference type="ARBA" id="ARBA00022679"/>
    </source>
</evidence>
<dbReference type="Gene3D" id="1.10.1270.20">
    <property type="entry name" value="tRNA(m1g37)methyltransferase, domain 2"/>
    <property type="match status" value="1"/>
</dbReference>
<dbReference type="HAMAP" id="MF_00605">
    <property type="entry name" value="TrmD"/>
    <property type="match status" value="1"/>
</dbReference>
<dbReference type="Proteomes" id="UP000239867">
    <property type="component" value="Chromosome"/>
</dbReference>
<dbReference type="FunFam" id="3.40.1280.10:FF:000001">
    <property type="entry name" value="tRNA (guanine-N(1)-)-methyltransferase"/>
    <property type="match status" value="1"/>
</dbReference>
<reference evidence="19 20" key="1">
    <citation type="journal article" date="2018" name="MBio">
        <title>Insights into the evolution of host association through the isolation and characterization of a novel human periodontal pathobiont, Desulfobulbus oralis.</title>
        <authorList>
            <person name="Cross K.L."/>
            <person name="Chirania P."/>
            <person name="Xiong W."/>
            <person name="Beall C.J."/>
            <person name="Elkins J.G."/>
            <person name="Giannone R.J."/>
            <person name="Griffen A.L."/>
            <person name="Guss A.M."/>
            <person name="Hettich R.L."/>
            <person name="Joshi S.S."/>
            <person name="Mokrzan E.M."/>
            <person name="Martin R.K."/>
            <person name="Zhulin I.B."/>
            <person name="Leys E.J."/>
            <person name="Podar M."/>
        </authorList>
    </citation>
    <scope>NUCLEOTIDE SEQUENCE [LARGE SCALE GENOMIC DNA]</scope>
    <source>
        <strain evidence="19 20">ORNL</strain>
    </source>
</reference>
<dbReference type="GO" id="GO:0002939">
    <property type="term" value="P:tRNA N1-guanine methylation"/>
    <property type="evidence" value="ECO:0007669"/>
    <property type="project" value="TreeGrafter"/>
</dbReference>
<evidence type="ECO:0000313" key="19">
    <source>
        <dbReference type="EMBL" id="AVD71097.1"/>
    </source>
</evidence>
<evidence type="ECO:0000256" key="13">
    <source>
        <dbReference type="ARBA" id="ARBA00033392"/>
    </source>
</evidence>
<keyword evidence="20" id="KW-1185">Reference proteome</keyword>
<dbReference type="Gene3D" id="3.40.1280.10">
    <property type="match status" value="1"/>
</dbReference>
<evidence type="ECO:0000256" key="6">
    <source>
        <dbReference type="ARBA" id="ARBA00014679"/>
    </source>
</evidence>
<dbReference type="GO" id="GO:0005829">
    <property type="term" value="C:cytosol"/>
    <property type="evidence" value="ECO:0007669"/>
    <property type="project" value="TreeGrafter"/>
</dbReference>
<protein>
    <recommendedName>
        <fullName evidence="6 15">tRNA (guanine-N(1)-)-methyltransferase</fullName>
        <ecNumber evidence="5 15">2.1.1.228</ecNumber>
    </recommendedName>
    <alternativeName>
        <fullName evidence="12 15">M1G-methyltransferase</fullName>
    </alternativeName>
    <alternativeName>
        <fullName evidence="13 15">tRNA [GM37] methyltransferase</fullName>
    </alternativeName>
</protein>
<dbReference type="SUPFAM" id="SSF75217">
    <property type="entry name" value="alpha/beta knot"/>
    <property type="match status" value="1"/>
</dbReference>
<evidence type="ECO:0000256" key="5">
    <source>
        <dbReference type="ARBA" id="ARBA00012807"/>
    </source>
</evidence>
<evidence type="ECO:0000256" key="14">
    <source>
        <dbReference type="ARBA" id="ARBA00047783"/>
    </source>
</evidence>